<sequence length="424" mass="46861">MKTTDFDSFRKMASGFSPTTVTRFLATQGWTLEHRIEGIKEIWSSPTGSEGSEPEWVMIPFATDYVDFDRRFSESLAAVSQIFDCSAEELSRKISSFDTDVLSVRLSGRAMGDTVSLAEGEQVIHGVNLLLKNFTYAAVAGHVRHGRGRMPNRVSEFMQSNVRLGQTRRGSFIITFTVLLDEPDRPSTPKSHAPDHYDEFDEQLPLARRMMMMLARAVCLANASAYGGTGHGTAGTPNGEFHEELAGMVLETIGKFQNLNDLKEIDFSFSWASALPAPTVEQSFFSFQLEDLKEFHPQMEGVRPKTLPLPGPEHIALAREEKVPEVISTAHRGEAQETIISGRVTTLERSYDGGVVTIVVDDSRPPLNVRFRLPESGYKLAVQAHLMNTSIVVGGHLGSSGRVIELENAVLDVKETEGRLRALS</sequence>
<protein>
    <submittedName>
        <fullName evidence="1">Uncharacterized protein</fullName>
    </submittedName>
</protein>
<dbReference type="EMBL" id="AP010968">
    <property type="protein sequence ID" value="BAJ27815.1"/>
    <property type="molecule type" value="Genomic_DNA"/>
</dbReference>
<keyword evidence="2" id="KW-1185">Reference proteome</keyword>
<dbReference type="HOGENOM" id="CLU_053308_0_0_11"/>
<dbReference type="eggNOG" id="ENOG502ZBTI">
    <property type="taxonomic scope" value="Bacteria"/>
</dbReference>
<reference evidence="1 2" key="1">
    <citation type="journal article" date="2010" name="DNA Res.">
        <title>Genome sequence of Kitasatospora setae NBRC 14216T: an evolutionary snapshot of the family Streptomycetaceae.</title>
        <authorList>
            <person name="Ichikawa N."/>
            <person name="Oguchi A."/>
            <person name="Ikeda H."/>
            <person name="Ishikawa J."/>
            <person name="Kitani S."/>
            <person name="Watanabe Y."/>
            <person name="Nakamura S."/>
            <person name="Katano Y."/>
            <person name="Kishi E."/>
            <person name="Sasagawa M."/>
            <person name="Ankai A."/>
            <person name="Fukui S."/>
            <person name="Hashimoto Y."/>
            <person name="Kamata S."/>
            <person name="Otoguro M."/>
            <person name="Tanikawa S."/>
            <person name="Nihira T."/>
            <person name="Horinouchi S."/>
            <person name="Ohnishi Y."/>
            <person name="Hayakawa M."/>
            <person name="Kuzuyama T."/>
            <person name="Arisawa A."/>
            <person name="Nomoto F."/>
            <person name="Miura H."/>
            <person name="Takahashi Y."/>
            <person name="Fujita N."/>
        </authorList>
    </citation>
    <scope>NUCLEOTIDE SEQUENCE [LARGE SCALE GENOMIC DNA]</scope>
    <source>
        <strain evidence="2">ATCC 33774 / DSM 43861 / JCM 3304 / KCC A-0304 / NBRC 14216 / KM-6054</strain>
    </source>
</reference>
<organism evidence="1 2">
    <name type="scientific">Kitasatospora setae (strain ATCC 33774 / DSM 43861 / JCM 3304 / KCC A-0304 / NBRC 14216 / KM-6054)</name>
    <name type="common">Streptomyces setae</name>
    <dbReference type="NCBI Taxonomy" id="452652"/>
    <lineage>
        <taxon>Bacteria</taxon>
        <taxon>Bacillati</taxon>
        <taxon>Actinomycetota</taxon>
        <taxon>Actinomycetes</taxon>
        <taxon>Kitasatosporales</taxon>
        <taxon>Streptomycetaceae</taxon>
        <taxon>Kitasatospora</taxon>
    </lineage>
</organism>
<dbReference type="AlphaFoldDB" id="E4N9D4"/>
<dbReference type="STRING" id="452652.KSE_19920"/>
<dbReference type="KEGG" id="ksk:KSE_19920"/>
<accession>E4N9D4</accession>
<evidence type="ECO:0000313" key="2">
    <source>
        <dbReference type="Proteomes" id="UP000007076"/>
    </source>
</evidence>
<name>E4N9D4_KITSK</name>
<evidence type="ECO:0000313" key="1">
    <source>
        <dbReference type="EMBL" id="BAJ27815.1"/>
    </source>
</evidence>
<dbReference type="Proteomes" id="UP000007076">
    <property type="component" value="Chromosome"/>
</dbReference>
<proteinExistence type="predicted"/>
<dbReference type="RefSeq" id="WP_014135133.1">
    <property type="nucleotide sequence ID" value="NC_016109.1"/>
</dbReference>
<gene>
    <name evidence="1" type="ordered locus">KSE_19920</name>
</gene>